<dbReference type="InterPro" id="IPR014284">
    <property type="entry name" value="RNA_pol_sigma-70_dom"/>
</dbReference>
<dbReference type="Gene3D" id="1.10.10.10">
    <property type="entry name" value="Winged helix-like DNA-binding domain superfamily/Winged helix DNA-binding domain"/>
    <property type="match status" value="1"/>
</dbReference>
<dbReference type="OrthoDB" id="7777078at2"/>
<accession>M4VLI1</accession>
<dbReference type="RefSeq" id="WP_015468480.1">
    <property type="nucleotide sequence ID" value="NC_020812.1"/>
</dbReference>
<dbReference type="STRING" id="349215.A11S_2168"/>
<feature type="domain" description="RNA polymerase sigma-70 region 2" evidence="1">
    <location>
        <begin position="33"/>
        <end position="81"/>
    </location>
</feature>
<gene>
    <name evidence="2" type="ORF">A11S_2168</name>
</gene>
<dbReference type="HOGENOM" id="CLU_120864_0_0_5"/>
<dbReference type="Pfam" id="PF04542">
    <property type="entry name" value="Sigma70_r2"/>
    <property type="match status" value="1"/>
</dbReference>
<dbReference type="SUPFAM" id="SSF88946">
    <property type="entry name" value="Sigma2 domain of RNA polymerase sigma factors"/>
    <property type="match status" value="1"/>
</dbReference>
<dbReference type="AlphaFoldDB" id="M4VLI1"/>
<dbReference type="GO" id="GO:0006352">
    <property type="term" value="P:DNA-templated transcription initiation"/>
    <property type="evidence" value="ECO:0007669"/>
    <property type="project" value="InterPro"/>
</dbReference>
<proteinExistence type="predicted"/>
<dbReference type="InterPro" id="IPR007627">
    <property type="entry name" value="RNA_pol_sigma70_r2"/>
</dbReference>
<dbReference type="KEGG" id="man:A11S_2168"/>
<organism evidence="2 3">
    <name type="scientific">Micavibrio aeruginosavorus EPB</name>
    <dbReference type="NCBI Taxonomy" id="349215"/>
    <lineage>
        <taxon>Bacteria</taxon>
        <taxon>Pseudomonadati</taxon>
        <taxon>Bdellovibrionota</taxon>
        <taxon>Bdellovibrionia</taxon>
        <taxon>Bdellovibrionales</taxon>
        <taxon>Pseudobdellovibrionaceae</taxon>
        <taxon>Micavibrio</taxon>
    </lineage>
</organism>
<protein>
    <submittedName>
        <fullName evidence="2">RNA polymerase, sigma-24 subunit, ECF subfamily</fullName>
    </submittedName>
</protein>
<sequence length="190" mass="21729">MAKNSYSGVDSYAAFFIAYRAKTLTRMPIFTKDDYEDIQQELMLAYLHAWPDFDPAKGDRRSFIKTVVNLNALRLIRDTERQKRWTGLQMVSLSSPAGAEDGQLTLGDTLDQEDGLWGDVFLGQSQRVAEQQMDIRRMLAAMPGDLRETYRILSDYGVSEAAALLGIPRTTMSSRLKRLRKFIEDFMNQK</sequence>
<dbReference type="SUPFAM" id="SSF88659">
    <property type="entry name" value="Sigma3 and sigma4 domains of RNA polymerase sigma factors"/>
    <property type="match status" value="1"/>
</dbReference>
<dbReference type="NCBIfam" id="TIGR02937">
    <property type="entry name" value="sigma70-ECF"/>
    <property type="match status" value="1"/>
</dbReference>
<dbReference type="InterPro" id="IPR036388">
    <property type="entry name" value="WH-like_DNA-bd_sf"/>
</dbReference>
<name>M4VLI1_9BACT</name>
<evidence type="ECO:0000313" key="3">
    <source>
        <dbReference type="Proteomes" id="UP000011932"/>
    </source>
</evidence>
<reference evidence="2 3" key="1">
    <citation type="journal article" date="2013" name="ISME J.">
        <title>By their genes ye shall know them: genomic signatures of predatory bacteria.</title>
        <authorList>
            <person name="Pasternak Z."/>
            <person name="Pietrokovski S."/>
            <person name="Rotem O."/>
            <person name="Gophna U."/>
            <person name="Lurie-Weinberger M.N."/>
            <person name="Jurkevitch E."/>
        </authorList>
    </citation>
    <scope>NUCLEOTIDE SEQUENCE [LARGE SCALE GENOMIC DNA]</scope>
    <source>
        <strain evidence="2">EPB</strain>
    </source>
</reference>
<dbReference type="InterPro" id="IPR013325">
    <property type="entry name" value="RNA_pol_sigma_r2"/>
</dbReference>
<evidence type="ECO:0000313" key="2">
    <source>
        <dbReference type="EMBL" id="AGH98966.1"/>
    </source>
</evidence>
<dbReference type="Proteomes" id="UP000011932">
    <property type="component" value="Chromosome"/>
</dbReference>
<evidence type="ECO:0000259" key="1">
    <source>
        <dbReference type="Pfam" id="PF04542"/>
    </source>
</evidence>
<dbReference type="InterPro" id="IPR013324">
    <property type="entry name" value="RNA_pol_sigma_r3/r4-like"/>
</dbReference>
<dbReference type="EMBL" id="CP003538">
    <property type="protein sequence ID" value="AGH98966.1"/>
    <property type="molecule type" value="Genomic_DNA"/>
</dbReference>
<dbReference type="GO" id="GO:0003700">
    <property type="term" value="F:DNA-binding transcription factor activity"/>
    <property type="evidence" value="ECO:0007669"/>
    <property type="project" value="InterPro"/>
</dbReference>